<dbReference type="InterPro" id="IPR023314">
    <property type="entry name" value="Myo_inos_IolC-like_sf"/>
</dbReference>
<dbReference type="PANTHER" id="PTHR43085">
    <property type="entry name" value="HEXOKINASE FAMILY MEMBER"/>
    <property type="match status" value="1"/>
</dbReference>
<keyword evidence="3" id="KW-0547">Nucleotide-binding</keyword>
<name>A0A2T1NDW4_9FLAO</name>
<dbReference type="OrthoDB" id="9813569at2"/>
<dbReference type="GO" id="GO:0005524">
    <property type="term" value="F:ATP binding"/>
    <property type="evidence" value="ECO:0007669"/>
    <property type="project" value="UniProtKB-KW"/>
</dbReference>
<dbReference type="InterPro" id="IPR011611">
    <property type="entry name" value="PfkB_dom"/>
</dbReference>
<evidence type="ECO:0000313" key="8">
    <source>
        <dbReference type="Proteomes" id="UP000238426"/>
    </source>
</evidence>
<evidence type="ECO:0000256" key="2">
    <source>
        <dbReference type="ARBA" id="ARBA00022679"/>
    </source>
</evidence>
<dbReference type="EMBL" id="PXOQ01000007">
    <property type="protein sequence ID" value="PSG90641.1"/>
    <property type="molecule type" value="Genomic_DNA"/>
</dbReference>
<dbReference type="Proteomes" id="UP000238426">
    <property type="component" value="Unassembled WGS sequence"/>
</dbReference>
<dbReference type="Pfam" id="PF00294">
    <property type="entry name" value="PfkB"/>
    <property type="match status" value="1"/>
</dbReference>
<comment type="caution">
    <text evidence="7">The sequence shown here is derived from an EMBL/GenBank/DDBJ whole genome shotgun (WGS) entry which is preliminary data.</text>
</comment>
<evidence type="ECO:0000256" key="4">
    <source>
        <dbReference type="ARBA" id="ARBA00022777"/>
    </source>
</evidence>
<dbReference type="RefSeq" id="WP_106462782.1">
    <property type="nucleotide sequence ID" value="NZ_PXOQ01000007.1"/>
</dbReference>
<dbReference type="GO" id="GO:0016301">
    <property type="term" value="F:kinase activity"/>
    <property type="evidence" value="ECO:0007669"/>
    <property type="project" value="UniProtKB-KW"/>
</dbReference>
<dbReference type="Gene3D" id="3.40.1190.20">
    <property type="match status" value="1"/>
</dbReference>
<keyword evidence="8" id="KW-1185">Reference proteome</keyword>
<comment type="similarity">
    <text evidence="1">Belongs to the carbohydrate kinase PfkB family.</text>
</comment>
<feature type="domain" description="Carbohydrate kinase PfkB" evidence="6">
    <location>
        <begin position="5"/>
        <end position="296"/>
    </location>
</feature>
<dbReference type="Gene3D" id="2.20.150.10">
    <property type="entry name" value="putative 5-dehydro-2- deoxygluconokinase"/>
    <property type="match status" value="1"/>
</dbReference>
<proteinExistence type="inferred from homology"/>
<evidence type="ECO:0000313" key="7">
    <source>
        <dbReference type="EMBL" id="PSG90641.1"/>
    </source>
</evidence>
<sequence>MKTIDIISVGEVLIDFIGHEFNASIEDTNNYHRFLGGSPTNVAVNASKLGLNSLLVATCGKDGLGDFIYNQLKKSHVNVSSLTQVESLPTSIIMVSKSKTTPDFIPYRSADYHITESQLSDAVISSAKIFHTTCFALSKEPARTTILEKAKKAKQLGLKLSIDINFSERIWNNREEAKQILANYLNNNPLVKLSDDDCLRLFNENKSEEFIFDYFHNLGASTICLTKGASGVVVSDVNEGIIRKKGLEISEIKDATGAGDAFWTGFLYGNIHQMFIDESLDIAQKLAKVKLQHLGGLPKNLNIKELILD</sequence>
<reference evidence="7 8" key="1">
    <citation type="submission" date="2018-03" db="EMBL/GenBank/DDBJ databases">
        <title>Mesoflavibacter sp. HG37 and Mesoflavibacter sp. HG96 sp.nov., two marine bacteria isolated from seawater of Western Pacific Ocean.</title>
        <authorList>
            <person name="Cheng H."/>
            <person name="Wu Y.-H."/>
            <person name="Guo L.-L."/>
            <person name="Xu X.-W."/>
        </authorList>
    </citation>
    <scope>NUCLEOTIDE SEQUENCE [LARGE SCALE GENOMIC DNA]</scope>
    <source>
        <strain evidence="7 8">KCTC 32269</strain>
    </source>
</reference>
<keyword evidence="5" id="KW-0067">ATP-binding</keyword>
<keyword evidence="2" id="KW-0808">Transferase</keyword>
<protein>
    <submittedName>
        <fullName evidence="7">Carbohydrate kinase</fullName>
    </submittedName>
</protein>
<evidence type="ECO:0000259" key="6">
    <source>
        <dbReference type="Pfam" id="PF00294"/>
    </source>
</evidence>
<evidence type="ECO:0000256" key="3">
    <source>
        <dbReference type="ARBA" id="ARBA00022741"/>
    </source>
</evidence>
<keyword evidence="4 7" id="KW-0418">Kinase</keyword>
<accession>A0A2T1NDW4</accession>
<gene>
    <name evidence="7" type="ORF">C7H52_04995</name>
</gene>
<evidence type="ECO:0000256" key="5">
    <source>
        <dbReference type="ARBA" id="ARBA00022840"/>
    </source>
</evidence>
<dbReference type="PANTHER" id="PTHR43085:SF57">
    <property type="entry name" value="CARBOHYDRATE KINASE PFKB DOMAIN-CONTAINING PROTEIN"/>
    <property type="match status" value="1"/>
</dbReference>
<dbReference type="SUPFAM" id="SSF53613">
    <property type="entry name" value="Ribokinase-like"/>
    <property type="match status" value="1"/>
</dbReference>
<organism evidence="7 8">
    <name type="scientific">Aurantibacter aestuarii</name>
    <dbReference type="NCBI Taxonomy" id="1266046"/>
    <lineage>
        <taxon>Bacteria</taxon>
        <taxon>Pseudomonadati</taxon>
        <taxon>Bacteroidota</taxon>
        <taxon>Flavobacteriia</taxon>
        <taxon>Flavobacteriales</taxon>
        <taxon>Flavobacteriaceae</taxon>
        <taxon>Aurantibacter</taxon>
    </lineage>
</organism>
<dbReference type="InterPro" id="IPR050306">
    <property type="entry name" value="PfkB_Carbo_kinase"/>
</dbReference>
<evidence type="ECO:0000256" key="1">
    <source>
        <dbReference type="ARBA" id="ARBA00010688"/>
    </source>
</evidence>
<dbReference type="AlphaFoldDB" id="A0A2T1NDW4"/>
<dbReference type="InterPro" id="IPR029056">
    <property type="entry name" value="Ribokinase-like"/>
</dbReference>